<dbReference type="SMART" id="SM00945">
    <property type="entry name" value="ProQ"/>
    <property type="match status" value="1"/>
</dbReference>
<proteinExistence type="predicted"/>
<organism evidence="2 3">
    <name type="scientific">Limnobaculum allomyrinae</name>
    <dbReference type="NCBI Taxonomy" id="2791986"/>
    <lineage>
        <taxon>Bacteria</taxon>
        <taxon>Pseudomonadati</taxon>
        <taxon>Pseudomonadota</taxon>
        <taxon>Gammaproteobacteria</taxon>
        <taxon>Enterobacterales</taxon>
        <taxon>Budviciaceae</taxon>
        <taxon>Limnobaculum</taxon>
    </lineage>
</organism>
<comment type="caution">
    <text evidence="2">The sequence shown here is derived from an EMBL/GenBank/DDBJ whole genome shotgun (WGS) entry which is preliminary data.</text>
</comment>
<dbReference type="Proteomes" id="UP001296921">
    <property type="component" value="Unassembled WGS sequence"/>
</dbReference>
<name>A0ABS1IV10_9GAMM</name>
<accession>A0ABS1IV10</accession>
<dbReference type="InterPro" id="IPR023529">
    <property type="entry name" value="ProQ"/>
</dbReference>
<dbReference type="RefSeq" id="WP_218468464.1">
    <property type="nucleotide sequence ID" value="NZ_JADRCR010000012.1"/>
</dbReference>
<sequence>MTEPRKTLTLKRKPAKLMSHEDAITLLTTWWPALFSETSVKPLKVGIRDDLRADRKARDLIFFDKKIRRALKTYTRTPQYLAVLITGAPRYDIQGYPVGIVSDEDASHAKERLTQIQRE</sequence>
<dbReference type="Pfam" id="PF04352">
    <property type="entry name" value="ProQ"/>
    <property type="match status" value="1"/>
</dbReference>
<protein>
    <submittedName>
        <fullName evidence="2">ProQ/FinO family protein</fullName>
    </submittedName>
</protein>
<evidence type="ECO:0000313" key="2">
    <source>
        <dbReference type="EMBL" id="MBK5145584.1"/>
    </source>
</evidence>
<dbReference type="PANTHER" id="PTHR38106">
    <property type="entry name" value="RNA CHAPERONE PROQ"/>
    <property type="match status" value="1"/>
</dbReference>
<feature type="domain" description="ProQ/FinO" evidence="1">
    <location>
        <begin position="15"/>
        <end position="119"/>
    </location>
</feature>
<evidence type="ECO:0000259" key="1">
    <source>
        <dbReference type="SMART" id="SM00945"/>
    </source>
</evidence>
<gene>
    <name evidence="2" type="ORF">I2494_18045</name>
</gene>
<reference evidence="2 3" key="1">
    <citation type="submission" date="2020-11" db="EMBL/GenBank/DDBJ databases">
        <title>Insectihabitans protaetiae gen. nov. sp. nov. and Insectihabitans allomyrinae sp. nov., isolated from larvae of Protaetia brevitarsis seulensis and Allomyrina dichotoma, respectively.</title>
        <authorList>
            <person name="Lee S.D."/>
            <person name="Byeon Y.-S."/>
            <person name="Kim S.-M."/>
            <person name="Yang H.L."/>
            <person name="Kim I.S."/>
        </authorList>
    </citation>
    <scope>NUCLEOTIDE SEQUENCE [LARGE SCALE GENOMIC DNA]</scope>
    <source>
        <strain evidence="2 3">BWR-B9</strain>
    </source>
</reference>
<dbReference type="EMBL" id="JADRCR010000012">
    <property type="protein sequence ID" value="MBK5145584.1"/>
    <property type="molecule type" value="Genomic_DNA"/>
</dbReference>
<evidence type="ECO:0000313" key="3">
    <source>
        <dbReference type="Proteomes" id="UP001296921"/>
    </source>
</evidence>
<dbReference type="InterPro" id="IPR016103">
    <property type="entry name" value="ProQ/FinO"/>
</dbReference>
<dbReference type="PANTHER" id="PTHR38106:SF1">
    <property type="entry name" value="RNA CHAPERONE PROQ"/>
    <property type="match status" value="1"/>
</dbReference>
<keyword evidence="3" id="KW-1185">Reference proteome</keyword>